<dbReference type="EMBL" id="AP035768">
    <property type="protein sequence ID" value="BFO17975.1"/>
    <property type="molecule type" value="Genomic_DNA"/>
</dbReference>
<name>A0AAT9HKU5_9ACTN</name>
<feature type="region of interest" description="Disordered" evidence="1">
    <location>
        <begin position="63"/>
        <end position="107"/>
    </location>
</feature>
<reference evidence="2" key="1">
    <citation type="submission" date="2024-06" db="EMBL/GenBank/DDBJ databases">
        <authorList>
            <consortium name="consrtm"/>
            <person name="Uemura M."/>
            <person name="Terahara T."/>
        </authorList>
    </citation>
    <scope>NUCLEOTIDE SEQUENCE</scope>
    <source>
        <strain evidence="2">KM77-8</strain>
    </source>
</reference>
<gene>
    <name evidence="2" type="ORF">SHKM778_43630</name>
</gene>
<evidence type="ECO:0000313" key="2">
    <source>
        <dbReference type="EMBL" id="BFO17975.1"/>
    </source>
</evidence>
<proteinExistence type="predicted"/>
<accession>A0AAT9HKU5</accession>
<organism evidence="2">
    <name type="scientific">Streptomyces haneummycinicus</name>
    <dbReference type="NCBI Taxonomy" id="3074435"/>
    <lineage>
        <taxon>Bacteria</taxon>
        <taxon>Bacillati</taxon>
        <taxon>Actinomycetota</taxon>
        <taxon>Actinomycetes</taxon>
        <taxon>Kitasatosporales</taxon>
        <taxon>Streptomycetaceae</taxon>
        <taxon>Streptomyces</taxon>
    </lineage>
</organism>
<evidence type="ECO:0000256" key="1">
    <source>
        <dbReference type="SAM" id="MobiDB-lite"/>
    </source>
</evidence>
<sequence length="142" mass="14690">MGALVRLAFRDFPRRRDGVGVGGEPHGCDGGEPADGAGVVVVVEGGDPAVPLQFDREIRGCPLDAGERGAQGAAQQFGEPDAECGGRGAGETPGRFGREDDLGLLGRSTAGRSAGAWRVVSQWSRPSTARAVWRVRASAYSA</sequence>
<protein>
    <submittedName>
        <fullName evidence="2">Uncharacterized protein</fullName>
    </submittedName>
</protein>
<reference evidence="2" key="2">
    <citation type="submission" date="2024-07" db="EMBL/GenBank/DDBJ databases">
        <title>Streptomyces haneummycinica sp. nov., a new antibiotic-producing actinobacterium isolated from marine sediment.</title>
        <authorList>
            <person name="Uemura M."/>
            <person name="Hamada M."/>
            <person name="Hirano S."/>
            <person name="Kobayashi K."/>
            <person name="Ohshiro T."/>
            <person name="Kobayashi T."/>
            <person name="Terahara T."/>
        </authorList>
    </citation>
    <scope>NUCLEOTIDE SEQUENCE</scope>
    <source>
        <strain evidence="2">KM77-8</strain>
    </source>
</reference>
<dbReference type="AlphaFoldDB" id="A0AAT9HKU5"/>